<dbReference type="EMBL" id="JARKIB010000130">
    <property type="protein sequence ID" value="KAJ7734834.1"/>
    <property type="molecule type" value="Genomic_DNA"/>
</dbReference>
<dbReference type="Pfam" id="PF06742">
    <property type="entry name" value="DUF1214"/>
    <property type="match status" value="1"/>
</dbReference>
<dbReference type="InterPro" id="IPR037050">
    <property type="entry name" value="DUF1254_sf"/>
</dbReference>
<evidence type="ECO:0000313" key="4">
    <source>
        <dbReference type="Proteomes" id="UP001215598"/>
    </source>
</evidence>
<dbReference type="Gene3D" id="2.60.120.600">
    <property type="entry name" value="Domain of unknown function DUF1214, C-terminal domain"/>
    <property type="match status" value="1"/>
</dbReference>
<dbReference type="InterPro" id="IPR010621">
    <property type="entry name" value="DUF1214"/>
</dbReference>
<sequence length="463" mass="50590">MLSKIIAFALATVGFIPSEFQDVLNVKSGPQDATVFSLVYGLPLVQYVIFGNSIADKAGEWKTNSFLHETTLANASYHTIVLPNVDTLYSEALIDLSSNNVIATVPPMTPGRFYVLPFYDTYGNNFCNIGTVNTSIAGRYLVQHRPARPGCVMSPAGGQYAGTIYMPTAYGAALLRIEVMNATDVDYIVGSIQPGFTLTSERSIPRAPPLTKQILNDGLSTNFPEYVMQLTARLSLFNPPEVANDVPPVTASLRLAGASRGSYTTPYGVDLDGAYASAQAEISKVKNTSFISYGNGWAAIRPDLAGDFKSHYSVRAFVAANGYMELTATEALYPIYEVNQTHYGNESYVVAFHGKPPVDGFWSLTIYDAAGYLVPNPLNRYSLNDRDNITYPDGTSLLTTPADSEKMFYLLLQSVDSPPSQKRMSNWLPTPGDGGTFNFLLRFYGPKNAIINGEYKFPEVKRA</sequence>
<dbReference type="InterPro" id="IPR037049">
    <property type="entry name" value="DUF1214_C_sf"/>
</dbReference>
<evidence type="ECO:0000313" key="3">
    <source>
        <dbReference type="EMBL" id="KAJ7734834.1"/>
    </source>
</evidence>
<feature type="domain" description="DUF1254" evidence="2">
    <location>
        <begin position="64"/>
        <end position="199"/>
    </location>
</feature>
<gene>
    <name evidence="3" type="ORF">B0H16DRAFT_1426235</name>
</gene>
<comment type="caution">
    <text evidence="3">The sequence shown here is derived from an EMBL/GenBank/DDBJ whole genome shotgun (WGS) entry which is preliminary data.</text>
</comment>
<feature type="domain" description="DUF1214" evidence="1">
    <location>
        <begin position="333"/>
        <end position="447"/>
    </location>
</feature>
<keyword evidence="4" id="KW-1185">Reference proteome</keyword>
<dbReference type="Proteomes" id="UP001215598">
    <property type="component" value="Unassembled WGS sequence"/>
</dbReference>
<protein>
    <recommendedName>
        <fullName evidence="5">DUF1254 domain-containing protein</fullName>
    </recommendedName>
</protein>
<dbReference type="AlphaFoldDB" id="A0AAD7I5R7"/>
<dbReference type="PANTHER" id="PTHR36509:SF2">
    <property type="entry name" value="BLL3101 PROTEIN"/>
    <property type="match status" value="1"/>
</dbReference>
<dbReference type="Gene3D" id="2.60.40.1610">
    <property type="entry name" value="Domain of unknown function DUF1254"/>
    <property type="match status" value="1"/>
</dbReference>
<dbReference type="PANTHER" id="PTHR36509">
    <property type="entry name" value="BLL3101 PROTEIN"/>
    <property type="match status" value="1"/>
</dbReference>
<reference evidence="3" key="1">
    <citation type="submission" date="2023-03" db="EMBL/GenBank/DDBJ databases">
        <title>Massive genome expansion in bonnet fungi (Mycena s.s.) driven by repeated elements and novel gene families across ecological guilds.</title>
        <authorList>
            <consortium name="Lawrence Berkeley National Laboratory"/>
            <person name="Harder C.B."/>
            <person name="Miyauchi S."/>
            <person name="Viragh M."/>
            <person name="Kuo A."/>
            <person name="Thoen E."/>
            <person name="Andreopoulos B."/>
            <person name="Lu D."/>
            <person name="Skrede I."/>
            <person name="Drula E."/>
            <person name="Henrissat B."/>
            <person name="Morin E."/>
            <person name="Kohler A."/>
            <person name="Barry K."/>
            <person name="LaButti K."/>
            <person name="Morin E."/>
            <person name="Salamov A."/>
            <person name="Lipzen A."/>
            <person name="Mereny Z."/>
            <person name="Hegedus B."/>
            <person name="Baldrian P."/>
            <person name="Stursova M."/>
            <person name="Weitz H."/>
            <person name="Taylor A."/>
            <person name="Grigoriev I.V."/>
            <person name="Nagy L.G."/>
            <person name="Martin F."/>
            <person name="Kauserud H."/>
        </authorList>
    </citation>
    <scope>NUCLEOTIDE SEQUENCE</scope>
    <source>
        <strain evidence="3">CBHHK182m</strain>
    </source>
</reference>
<proteinExistence type="predicted"/>
<dbReference type="InterPro" id="IPR010679">
    <property type="entry name" value="DUF1254"/>
</dbReference>
<evidence type="ECO:0000259" key="2">
    <source>
        <dbReference type="Pfam" id="PF06863"/>
    </source>
</evidence>
<accession>A0AAD7I5R7</accession>
<dbReference type="SUPFAM" id="SSF160935">
    <property type="entry name" value="VPA0735-like"/>
    <property type="match status" value="1"/>
</dbReference>
<evidence type="ECO:0000259" key="1">
    <source>
        <dbReference type="Pfam" id="PF06742"/>
    </source>
</evidence>
<evidence type="ECO:0008006" key="5">
    <source>
        <dbReference type="Google" id="ProtNLM"/>
    </source>
</evidence>
<dbReference type="Pfam" id="PF06863">
    <property type="entry name" value="DUF1254"/>
    <property type="match status" value="1"/>
</dbReference>
<organism evidence="3 4">
    <name type="scientific">Mycena metata</name>
    <dbReference type="NCBI Taxonomy" id="1033252"/>
    <lineage>
        <taxon>Eukaryota</taxon>
        <taxon>Fungi</taxon>
        <taxon>Dikarya</taxon>
        <taxon>Basidiomycota</taxon>
        <taxon>Agaricomycotina</taxon>
        <taxon>Agaricomycetes</taxon>
        <taxon>Agaricomycetidae</taxon>
        <taxon>Agaricales</taxon>
        <taxon>Marasmiineae</taxon>
        <taxon>Mycenaceae</taxon>
        <taxon>Mycena</taxon>
    </lineage>
</organism>
<name>A0AAD7I5R7_9AGAR</name>